<dbReference type="Pfam" id="PF03107">
    <property type="entry name" value="C1_2"/>
    <property type="match status" value="1"/>
</dbReference>
<protein>
    <recommendedName>
        <fullName evidence="4">Phorbol-ester/DAG-type domain-containing protein</fullName>
    </recommendedName>
</protein>
<dbReference type="AlphaFoldDB" id="A0A8S9L6T5"/>
<proteinExistence type="predicted"/>
<comment type="caution">
    <text evidence="5">The sequence shown here is derived from an EMBL/GenBank/DDBJ whole genome shotgun (WGS) entry which is preliminary data.</text>
</comment>
<evidence type="ECO:0000256" key="1">
    <source>
        <dbReference type="ARBA" id="ARBA00022723"/>
    </source>
</evidence>
<reference evidence="5" key="1">
    <citation type="submission" date="2019-12" db="EMBL/GenBank/DDBJ databases">
        <title>Genome sequencing and annotation of Brassica cretica.</title>
        <authorList>
            <person name="Studholme D.J."/>
            <person name="Sarris P.F."/>
        </authorList>
    </citation>
    <scope>NUCLEOTIDE SEQUENCE</scope>
    <source>
        <strain evidence="5">PFS-102/07</strain>
        <tissue evidence="5">Leaf</tissue>
    </source>
</reference>
<keyword evidence="1" id="KW-0479">Metal-binding</keyword>
<evidence type="ECO:0000259" key="4">
    <source>
        <dbReference type="PROSITE" id="PS50081"/>
    </source>
</evidence>
<dbReference type="EMBL" id="QGKY02000094">
    <property type="protein sequence ID" value="KAF2601096.1"/>
    <property type="molecule type" value="Genomic_DNA"/>
</dbReference>
<dbReference type="InterPro" id="IPR002219">
    <property type="entry name" value="PKC_DAG/PE"/>
</dbReference>
<dbReference type="GO" id="GO:0046872">
    <property type="term" value="F:metal ion binding"/>
    <property type="evidence" value="ECO:0007669"/>
    <property type="project" value="UniProtKB-KW"/>
</dbReference>
<organism evidence="5">
    <name type="scientific">Brassica cretica</name>
    <name type="common">Mustard</name>
    <dbReference type="NCBI Taxonomy" id="69181"/>
    <lineage>
        <taxon>Eukaryota</taxon>
        <taxon>Viridiplantae</taxon>
        <taxon>Streptophyta</taxon>
        <taxon>Embryophyta</taxon>
        <taxon>Tracheophyta</taxon>
        <taxon>Spermatophyta</taxon>
        <taxon>Magnoliopsida</taxon>
        <taxon>eudicotyledons</taxon>
        <taxon>Gunneridae</taxon>
        <taxon>Pentapetalae</taxon>
        <taxon>rosids</taxon>
        <taxon>malvids</taxon>
        <taxon>Brassicales</taxon>
        <taxon>Brassicaceae</taxon>
        <taxon>Brassiceae</taxon>
        <taxon>Brassica</taxon>
    </lineage>
</organism>
<dbReference type="PANTHER" id="PTHR46288">
    <property type="entry name" value="PHORBOL-ESTER/DAG-TYPE DOMAIN-CONTAINING PROTEIN"/>
    <property type="match status" value="1"/>
</dbReference>
<keyword evidence="2" id="KW-0677">Repeat</keyword>
<keyword evidence="3" id="KW-0862">Zinc</keyword>
<sequence>MECVRIPPPLVISESSCQHEHPLKLSHGEPSDSLEYNCAVCGSIIRDKDKYYYRCHQCKFAIHLRCVHYPPEAYHTSHPEHPLKSISSLPDYAHDIKCLLCGGVDSDAWNKRYKKPHHCDVCNFSICGDCMKNHTACSLRCGSLLIHQAWYRGNRSSKGFI</sequence>
<evidence type="ECO:0000256" key="3">
    <source>
        <dbReference type="ARBA" id="ARBA00022833"/>
    </source>
</evidence>
<dbReference type="InterPro" id="IPR004146">
    <property type="entry name" value="DC1"/>
</dbReference>
<dbReference type="PROSITE" id="PS50081">
    <property type="entry name" value="ZF_DAG_PE_2"/>
    <property type="match status" value="1"/>
</dbReference>
<evidence type="ECO:0000313" key="5">
    <source>
        <dbReference type="EMBL" id="KAF2601096.1"/>
    </source>
</evidence>
<dbReference type="InterPro" id="IPR046349">
    <property type="entry name" value="C1-like_sf"/>
</dbReference>
<gene>
    <name evidence="5" type="ORF">F2Q70_00028639</name>
</gene>
<dbReference type="SUPFAM" id="SSF57889">
    <property type="entry name" value="Cysteine-rich domain"/>
    <property type="match status" value="1"/>
</dbReference>
<name>A0A8S9L6T5_BRACR</name>
<accession>A0A8S9L6T5</accession>
<feature type="domain" description="Phorbol-ester/DAG-type" evidence="4">
    <location>
        <begin position="20"/>
        <end position="74"/>
    </location>
</feature>
<evidence type="ECO:0000256" key="2">
    <source>
        <dbReference type="ARBA" id="ARBA00022737"/>
    </source>
</evidence>
<dbReference type="Gene3D" id="3.30.60.20">
    <property type="match status" value="1"/>
</dbReference>